<feature type="domain" description="HTH araC/xylS-type" evidence="4">
    <location>
        <begin position="183"/>
        <end position="282"/>
    </location>
</feature>
<evidence type="ECO:0000313" key="5">
    <source>
        <dbReference type="EMBL" id="GGF95668.1"/>
    </source>
</evidence>
<dbReference type="PROSITE" id="PS01124">
    <property type="entry name" value="HTH_ARAC_FAMILY_2"/>
    <property type="match status" value="1"/>
</dbReference>
<dbReference type="InterPro" id="IPR037923">
    <property type="entry name" value="HTH-like"/>
</dbReference>
<proteinExistence type="predicted"/>
<dbReference type="Pfam" id="PF12833">
    <property type="entry name" value="HTH_18"/>
    <property type="match status" value="1"/>
</dbReference>
<dbReference type="Gene3D" id="2.60.120.280">
    <property type="entry name" value="Regulatory protein AraC"/>
    <property type="match status" value="1"/>
</dbReference>
<keyword evidence="2" id="KW-0238">DNA-binding</keyword>
<dbReference type="AlphaFoldDB" id="A0A917CQU6"/>
<dbReference type="InterPro" id="IPR009057">
    <property type="entry name" value="Homeodomain-like_sf"/>
</dbReference>
<dbReference type="EMBL" id="BMGR01000003">
    <property type="protein sequence ID" value="GGF95668.1"/>
    <property type="molecule type" value="Genomic_DNA"/>
</dbReference>
<accession>A0A917CQU6</accession>
<dbReference type="RefSeq" id="WP_188529800.1">
    <property type="nucleotide sequence ID" value="NZ_BMGR01000003.1"/>
</dbReference>
<keyword evidence="6" id="KW-1185">Reference proteome</keyword>
<dbReference type="PROSITE" id="PS00041">
    <property type="entry name" value="HTH_ARAC_FAMILY_1"/>
    <property type="match status" value="1"/>
</dbReference>
<dbReference type="Pfam" id="PF02311">
    <property type="entry name" value="AraC_binding"/>
    <property type="match status" value="1"/>
</dbReference>
<gene>
    <name evidence="5" type="primary">msmR</name>
    <name evidence="5" type="ORF">GCM10010916_11190</name>
</gene>
<dbReference type="PANTHER" id="PTHR43280">
    <property type="entry name" value="ARAC-FAMILY TRANSCRIPTIONAL REGULATOR"/>
    <property type="match status" value="1"/>
</dbReference>
<dbReference type="SMART" id="SM00342">
    <property type="entry name" value="HTH_ARAC"/>
    <property type="match status" value="1"/>
</dbReference>
<organism evidence="5 6">
    <name type="scientific">Paenibacillus abyssi</name>
    <dbReference type="NCBI Taxonomy" id="1340531"/>
    <lineage>
        <taxon>Bacteria</taxon>
        <taxon>Bacillati</taxon>
        <taxon>Bacillota</taxon>
        <taxon>Bacilli</taxon>
        <taxon>Bacillales</taxon>
        <taxon>Paenibacillaceae</taxon>
        <taxon>Paenibacillus</taxon>
    </lineage>
</organism>
<dbReference type="GO" id="GO:0003700">
    <property type="term" value="F:DNA-binding transcription factor activity"/>
    <property type="evidence" value="ECO:0007669"/>
    <property type="project" value="InterPro"/>
</dbReference>
<evidence type="ECO:0000256" key="2">
    <source>
        <dbReference type="ARBA" id="ARBA00023125"/>
    </source>
</evidence>
<reference evidence="5" key="1">
    <citation type="journal article" date="2014" name="Int. J. Syst. Evol. Microbiol.">
        <title>Complete genome sequence of Corynebacterium casei LMG S-19264T (=DSM 44701T), isolated from a smear-ripened cheese.</title>
        <authorList>
            <consortium name="US DOE Joint Genome Institute (JGI-PGF)"/>
            <person name="Walter F."/>
            <person name="Albersmeier A."/>
            <person name="Kalinowski J."/>
            <person name="Ruckert C."/>
        </authorList>
    </citation>
    <scope>NUCLEOTIDE SEQUENCE</scope>
    <source>
        <strain evidence="5">CGMCC 1.12987</strain>
    </source>
</reference>
<dbReference type="GO" id="GO:0043565">
    <property type="term" value="F:sequence-specific DNA binding"/>
    <property type="evidence" value="ECO:0007669"/>
    <property type="project" value="InterPro"/>
</dbReference>
<evidence type="ECO:0000313" key="6">
    <source>
        <dbReference type="Proteomes" id="UP000644756"/>
    </source>
</evidence>
<sequence length="291" mass="32791">MHKEFTYSVVSNPVSIEHGSLNVLFAGESQTKPSHKLGPKVYDFYLLHHVLSGEGTFTCRQTDYRIRAGQSFIIEPEQLVSYASDESDPWHYRWVAFAGTEAANLVHSVGFGSARPIADTGRNRRIGVLLHSIQQAFRRAGNAAHLQAAGYLQLLLAEFGDAMGEKSEGAVRTGGDGGEHLIQQVVHYLSTQYAEPVSMERMAQTLGYNRAYLSRIFKLRTGMSPVTFLLKLRIDKARQLLRERLELTVEQIAASVGFQDPLYFSKQFRRFYGLPPTAYRESMRTGQLKER</sequence>
<protein>
    <submittedName>
        <fullName evidence="5">AraC family transcriptional regulator</fullName>
    </submittedName>
</protein>
<dbReference type="SUPFAM" id="SSF46689">
    <property type="entry name" value="Homeodomain-like"/>
    <property type="match status" value="2"/>
</dbReference>
<dbReference type="CDD" id="cd06986">
    <property type="entry name" value="cupin_MmsR-like_N"/>
    <property type="match status" value="1"/>
</dbReference>
<dbReference type="PRINTS" id="PR00032">
    <property type="entry name" value="HTHARAC"/>
</dbReference>
<evidence type="ECO:0000259" key="4">
    <source>
        <dbReference type="PROSITE" id="PS01124"/>
    </source>
</evidence>
<evidence type="ECO:0000256" key="1">
    <source>
        <dbReference type="ARBA" id="ARBA00023015"/>
    </source>
</evidence>
<dbReference type="InterPro" id="IPR003313">
    <property type="entry name" value="AraC-bd"/>
</dbReference>
<name>A0A917CQU6_9BACL</name>
<evidence type="ECO:0000256" key="3">
    <source>
        <dbReference type="ARBA" id="ARBA00023163"/>
    </source>
</evidence>
<dbReference type="PANTHER" id="PTHR43280:SF30">
    <property type="entry name" value="MMSAB OPERON REGULATORY PROTEIN"/>
    <property type="match status" value="1"/>
</dbReference>
<keyword evidence="3" id="KW-0804">Transcription</keyword>
<dbReference type="SUPFAM" id="SSF51215">
    <property type="entry name" value="Regulatory protein AraC"/>
    <property type="match status" value="1"/>
</dbReference>
<dbReference type="InterPro" id="IPR018060">
    <property type="entry name" value="HTH_AraC"/>
</dbReference>
<comment type="caution">
    <text evidence="5">The sequence shown here is derived from an EMBL/GenBank/DDBJ whole genome shotgun (WGS) entry which is preliminary data.</text>
</comment>
<dbReference type="InterPro" id="IPR020449">
    <property type="entry name" value="Tscrpt_reg_AraC-type_HTH"/>
</dbReference>
<keyword evidence="1" id="KW-0805">Transcription regulation</keyword>
<dbReference type="Gene3D" id="1.10.10.60">
    <property type="entry name" value="Homeodomain-like"/>
    <property type="match status" value="2"/>
</dbReference>
<dbReference type="InterPro" id="IPR018062">
    <property type="entry name" value="HTH_AraC-typ_CS"/>
</dbReference>
<dbReference type="Proteomes" id="UP000644756">
    <property type="component" value="Unassembled WGS sequence"/>
</dbReference>
<reference evidence="5" key="2">
    <citation type="submission" date="2020-09" db="EMBL/GenBank/DDBJ databases">
        <authorList>
            <person name="Sun Q."/>
            <person name="Zhou Y."/>
        </authorList>
    </citation>
    <scope>NUCLEOTIDE SEQUENCE</scope>
    <source>
        <strain evidence="5">CGMCC 1.12987</strain>
    </source>
</reference>